<proteinExistence type="predicted"/>
<geneLocation type="plasmid" evidence="1 2">
    <name>p_1</name>
</geneLocation>
<dbReference type="EMBL" id="CP090616">
    <property type="protein sequence ID" value="UTT87275.1"/>
    <property type="molecule type" value="Genomic_DNA"/>
</dbReference>
<organism evidence="1 2">
    <name type="scientific">Vibrio pelagius</name>
    <dbReference type="NCBI Taxonomy" id="28169"/>
    <lineage>
        <taxon>Bacteria</taxon>
        <taxon>Pseudomonadati</taxon>
        <taxon>Pseudomonadota</taxon>
        <taxon>Gammaproteobacteria</taxon>
        <taxon>Vibrionales</taxon>
        <taxon>Vibrionaceae</taxon>
        <taxon>Vibrio</taxon>
    </lineage>
</organism>
<name>A0ABY5GBC1_VIBPE</name>
<evidence type="ECO:0000313" key="1">
    <source>
        <dbReference type="EMBL" id="UTT87275.1"/>
    </source>
</evidence>
<gene>
    <name evidence="1" type="ORF">LZI70_19840</name>
</gene>
<keyword evidence="2" id="KW-1185">Reference proteome</keyword>
<dbReference type="Proteomes" id="UP001059120">
    <property type="component" value="Plasmid p_1"/>
</dbReference>
<sequence>MECWLVPNPDVTQYVRLGFLRPLTLLWAQTHEEVQSSNCAFAGGIYFPEKVDSVFDVYTRDKS</sequence>
<protein>
    <submittedName>
        <fullName evidence="1">Uncharacterized protein</fullName>
    </submittedName>
</protein>
<keyword evidence="1" id="KW-0614">Plasmid</keyword>
<accession>A0ABY5GBC1</accession>
<reference evidence="1" key="1">
    <citation type="submission" date="2022-01" db="EMBL/GenBank/DDBJ databases">
        <title>Alginate degradation mechanism of Vibrio pelagius WXL662.</title>
        <authorList>
            <person name="He X."/>
        </authorList>
    </citation>
    <scope>NUCLEOTIDE SEQUENCE</scope>
    <source>
        <strain evidence="1">WXL662</strain>
        <plasmid evidence="1">p_1</plasmid>
    </source>
</reference>
<dbReference type="RefSeq" id="WP_255232976.1">
    <property type="nucleotide sequence ID" value="NZ_CP090616.1"/>
</dbReference>
<evidence type="ECO:0000313" key="2">
    <source>
        <dbReference type="Proteomes" id="UP001059120"/>
    </source>
</evidence>